<dbReference type="EMBL" id="JAGKQM010000018">
    <property type="protein sequence ID" value="KAH0862278.1"/>
    <property type="molecule type" value="Genomic_DNA"/>
</dbReference>
<sequence>MPPKVILECKDCKDRISALPDDLLLQILLFLPSPNRRRSDHHDPILQLHYAPILESLGIQLGKQCPVDTDVGNWPVLKNLSVLRDEFDDNVTTFIVKKGCSRNLPISWNQPSSVPVCLLSHLKIFQFKGYRKRRETICGLHPRKLQVFKDRGNLSEI</sequence>
<gene>
    <name evidence="2" type="ORF">HID58_079489</name>
</gene>
<reference evidence="2 3" key="1">
    <citation type="submission" date="2021-05" db="EMBL/GenBank/DDBJ databases">
        <title>Genome Assembly of Synthetic Allotetraploid Brassica napus Reveals Homoeologous Exchanges between Subgenomes.</title>
        <authorList>
            <person name="Davis J.T."/>
        </authorList>
    </citation>
    <scope>NUCLEOTIDE SEQUENCE [LARGE SCALE GENOMIC DNA]</scope>
    <source>
        <strain evidence="3">cv. Da-Ae</strain>
        <tissue evidence="2">Seedling</tissue>
    </source>
</reference>
<comment type="caution">
    <text evidence="2">The sequence shown here is derived from an EMBL/GenBank/DDBJ whole genome shotgun (WGS) entry which is preliminary data.</text>
</comment>
<evidence type="ECO:0000313" key="2">
    <source>
        <dbReference type="EMBL" id="KAH0862278.1"/>
    </source>
</evidence>
<name>A0ABQ7Y254_BRANA</name>
<organism evidence="2 3">
    <name type="scientific">Brassica napus</name>
    <name type="common">Rape</name>
    <dbReference type="NCBI Taxonomy" id="3708"/>
    <lineage>
        <taxon>Eukaryota</taxon>
        <taxon>Viridiplantae</taxon>
        <taxon>Streptophyta</taxon>
        <taxon>Embryophyta</taxon>
        <taxon>Tracheophyta</taxon>
        <taxon>Spermatophyta</taxon>
        <taxon>Magnoliopsida</taxon>
        <taxon>eudicotyledons</taxon>
        <taxon>Gunneridae</taxon>
        <taxon>Pentapetalae</taxon>
        <taxon>rosids</taxon>
        <taxon>malvids</taxon>
        <taxon>Brassicales</taxon>
        <taxon>Brassicaceae</taxon>
        <taxon>Brassiceae</taxon>
        <taxon>Brassica</taxon>
    </lineage>
</organism>
<dbReference type="Proteomes" id="UP000824890">
    <property type="component" value="Unassembled WGS sequence"/>
</dbReference>
<dbReference type="InterPro" id="IPR006566">
    <property type="entry name" value="FBD"/>
</dbReference>
<accession>A0ABQ7Y254</accession>
<evidence type="ECO:0000259" key="1">
    <source>
        <dbReference type="Pfam" id="PF08387"/>
    </source>
</evidence>
<keyword evidence="3" id="KW-1185">Reference proteome</keyword>
<dbReference type="Pfam" id="PF08387">
    <property type="entry name" value="FBD"/>
    <property type="match status" value="1"/>
</dbReference>
<protein>
    <recommendedName>
        <fullName evidence="1">FBD domain-containing protein</fullName>
    </recommendedName>
</protein>
<evidence type="ECO:0000313" key="3">
    <source>
        <dbReference type="Proteomes" id="UP000824890"/>
    </source>
</evidence>
<proteinExistence type="predicted"/>
<feature type="domain" description="FBD" evidence="1">
    <location>
        <begin position="110"/>
        <end position="135"/>
    </location>
</feature>